<evidence type="ECO:0000259" key="2">
    <source>
        <dbReference type="Pfam" id="PF01182"/>
    </source>
</evidence>
<evidence type="ECO:0000256" key="1">
    <source>
        <dbReference type="ARBA" id="ARBA00022801"/>
    </source>
</evidence>
<dbReference type="Gene3D" id="3.40.50.1360">
    <property type="match status" value="1"/>
</dbReference>
<comment type="caution">
    <text evidence="3">The sequence shown here is derived from an EMBL/GenBank/DDBJ whole genome shotgun (WGS) entry which is preliminary data.</text>
</comment>
<gene>
    <name evidence="3" type="ORF">QM480_05855</name>
</gene>
<dbReference type="InterPro" id="IPR018321">
    <property type="entry name" value="Glucosamine6P_isomerase_CS"/>
</dbReference>
<sequence length="233" mass="26364">MQIEYFSDYQAMSEYACDLMLQQIEEKPHTLLCAATGNTPLKTYQLFAQKLSESPTELRLLMLDEWYGLDKIQEGSCYAFLQKYLVEPLQIPNERFFMYDSQTSNPEEACLRMQVCLKQKGPIDLMILGIGLNGHLGFNEPKDFLSPTCHVAELEEQTKQHTMIGELPNKPTKGLTLGMGEILQAKKIILLINGAHKKEITKAFLKGEISAHLPASFLWLHPNVTCLIEANAL</sequence>
<accession>A0ABT6YJS1</accession>
<evidence type="ECO:0000313" key="3">
    <source>
        <dbReference type="EMBL" id="MDI9863837.1"/>
    </source>
</evidence>
<organism evidence="3 4">
    <name type="scientific">Flectobacillus longus</name>
    <dbReference type="NCBI Taxonomy" id="2984207"/>
    <lineage>
        <taxon>Bacteria</taxon>
        <taxon>Pseudomonadati</taxon>
        <taxon>Bacteroidota</taxon>
        <taxon>Cytophagia</taxon>
        <taxon>Cytophagales</taxon>
        <taxon>Flectobacillaceae</taxon>
        <taxon>Flectobacillus</taxon>
    </lineage>
</organism>
<dbReference type="InterPro" id="IPR004547">
    <property type="entry name" value="Glucosamine6P_isomerase"/>
</dbReference>
<name>A0ABT6YJS1_9BACT</name>
<dbReference type="Proteomes" id="UP001236569">
    <property type="component" value="Unassembled WGS sequence"/>
</dbReference>
<dbReference type="InterPro" id="IPR037171">
    <property type="entry name" value="NagB/RpiA_transferase-like"/>
</dbReference>
<evidence type="ECO:0000313" key="4">
    <source>
        <dbReference type="Proteomes" id="UP001236569"/>
    </source>
</evidence>
<protein>
    <submittedName>
        <fullName evidence="3">Galactosamine-6-phosphate isomerase</fullName>
    </submittedName>
</protein>
<dbReference type="RefSeq" id="WP_283369084.1">
    <property type="nucleotide sequence ID" value="NZ_JASHID010000003.1"/>
</dbReference>
<keyword evidence="3" id="KW-0413">Isomerase</keyword>
<keyword evidence="4" id="KW-1185">Reference proteome</keyword>
<dbReference type="EMBL" id="JASHID010000003">
    <property type="protein sequence ID" value="MDI9863837.1"/>
    <property type="molecule type" value="Genomic_DNA"/>
</dbReference>
<dbReference type="CDD" id="cd01399">
    <property type="entry name" value="GlcN6P_deaminase"/>
    <property type="match status" value="1"/>
</dbReference>
<dbReference type="SUPFAM" id="SSF100950">
    <property type="entry name" value="NagB/RpiA/CoA transferase-like"/>
    <property type="match status" value="1"/>
</dbReference>
<dbReference type="Pfam" id="PF01182">
    <property type="entry name" value="Glucosamine_iso"/>
    <property type="match status" value="1"/>
</dbReference>
<dbReference type="NCBIfam" id="NF007291">
    <property type="entry name" value="PRK09762.1"/>
    <property type="match status" value="1"/>
</dbReference>
<dbReference type="InterPro" id="IPR006148">
    <property type="entry name" value="Glc/Gal-6P_isomerase"/>
</dbReference>
<dbReference type="GO" id="GO:0016853">
    <property type="term" value="F:isomerase activity"/>
    <property type="evidence" value="ECO:0007669"/>
    <property type="project" value="UniProtKB-KW"/>
</dbReference>
<dbReference type="PANTHER" id="PTHR11280:SF5">
    <property type="entry name" value="GLUCOSAMINE-6-PHOSPHATE ISOMERASE"/>
    <property type="match status" value="1"/>
</dbReference>
<proteinExistence type="predicted"/>
<reference evidence="3 4" key="1">
    <citation type="submission" date="2023-05" db="EMBL/GenBank/DDBJ databases">
        <title>Novel species of genus Flectobacillus isolated from stream in China.</title>
        <authorList>
            <person name="Lu H."/>
        </authorList>
    </citation>
    <scope>NUCLEOTIDE SEQUENCE [LARGE SCALE GENOMIC DNA]</scope>
    <source>
        <strain evidence="3 4">DC10W</strain>
    </source>
</reference>
<dbReference type="PANTHER" id="PTHR11280">
    <property type="entry name" value="GLUCOSAMINE-6-PHOSPHATE ISOMERASE"/>
    <property type="match status" value="1"/>
</dbReference>
<keyword evidence="1" id="KW-0378">Hydrolase</keyword>
<dbReference type="PROSITE" id="PS01161">
    <property type="entry name" value="GLC_GALNAC_ISOMERASE"/>
    <property type="match status" value="1"/>
</dbReference>
<feature type="domain" description="Glucosamine/galactosamine-6-phosphate isomerase" evidence="2">
    <location>
        <begin position="10"/>
        <end position="218"/>
    </location>
</feature>